<sequence length="414" mass="46734">MAIKKIILYISIALLTLMYAPGIPPYVNFSAYRTGELSGSVVLQRLRKDDLNNAEILFEGKIKGPEAFASYNGELYTGAVDGYVYRIDKDQLVRIVKFGDHCEPAWNDPRCGRPLGMKFDAKGNLYVCDAYNGIFKVDVKSQKFEIIEDSERPIEGKTPKLFNSLDIDSNGNIYWTDFSSDFSLKDIFFAMLADPSGRVILYNSTTKVNKVLISGIFANGIALSENEDFVIILDTLASRIIKYNIKGPKSGTHEVLIDNLPGSPDNVHPDGHGGFLIPLVKTSKSAEILRSYPRLRRLLARIIYLLQLPLKWIQSYAPNILSKWLLYYVGNFETFSFLLEKIVTVIRIDETGRIIESVSNSDGKIFLMSSTYVHDEFLWFGSPAMEFIARVPLDQAFPSLGLGTDYEKFYDVKR</sequence>
<protein>
    <submittedName>
        <fullName evidence="1">Uncharacterized protein</fullName>
    </submittedName>
</protein>
<dbReference type="EMBL" id="CM056744">
    <property type="protein sequence ID" value="KAJ8664644.1"/>
    <property type="molecule type" value="Genomic_DNA"/>
</dbReference>
<reference evidence="1" key="1">
    <citation type="submission" date="2023-04" db="EMBL/GenBank/DDBJ databases">
        <title>A chromosome-level genome assembly of the parasitoid wasp Eretmocerus hayati.</title>
        <authorList>
            <person name="Zhong Y."/>
            <person name="Liu S."/>
            <person name="Liu Y."/>
        </authorList>
    </citation>
    <scope>NUCLEOTIDE SEQUENCE</scope>
    <source>
        <strain evidence="1">ZJU_SS_LIU_2023</strain>
    </source>
</reference>
<comment type="caution">
    <text evidence="1">The sequence shown here is derived from an EMBL/GenBank/DDBJ whole genome shotgun (WGS) entry which is preliminary data.</text>
</comment>
<evidence type="ECO:0000313" key="2">
    <source>
        <dbReference type="Proteomes" id="UP001239111"/>
    </source>
</evidence>
<gene>
    <name evidence="1" type="ORF">QAD02_006306</name>
</gene>
<keyword evidence="2" id="KW-1185">Reference proteome</keyword>
<organism evidence="1 2">
    <name type="scientific">Eretmocerus hayati</name>
    <dbReference type="NCBI Taxonomy" id="131215"/>
    <lineage>
        <taxon>Eukaryota</taxon>
        <taxon>Metazoa</taxon>
        <taxon>Ecdysozoa</taxon>
        <taxon>Arthropoda</taxon>
        <taxon>Hexapoda</taxon>
        <taxon>Insecta</taxon>
        <taxon>Pterygota</taxon>
        <taxon>Neoptera</taxon>
        <taxon>Endopterygota</taxon>
        <taxon>Hymenoptera</taxon>
        <taxon>Apocrita</taxon>
        <taxon>Proctotrupomorpha</taxon>
        <taxon>Chalcidoidea</taxon>
        <taxon>Aphelinidae</taxon>
        <taxon>Aphelininae</taxon>
        <taxon>Eretmocerus</taxon>
    </lineage>
</organism>
<proteinExistence type="predicted"/>
<evidence type="ECO:0000313" key="1">
    <source>
        <dbReference type="EMBL" id="KAJ8664644.1"/>
    </source>
</evidence>
<accession>A0ACC2N0K2</accession>
<name>A0ACC2N0K2_9HYME</name>
<dbReference type="Proteomes" id="UP001239111">
    <property type="component" value="Chromosome 4"/>
</dbReference>